<dbReference type="SMART" id="SM00525">
    <property type="entry name" value="FES"/>
    <property type="match status" value="1"/>
</dbReference>
<dbReference type="Pfam" id="PF15629">
    <property type="entry name" value="Perm-CXXC"/>
    <property type="match status" value="1"/>
</dbReference>
<feature type="region of interest" description="Disordered" evidence="10">
    <location>
        <begin position="1203"/>
        <end position="1243"/>
    </location>
</feature>
<feature type="compositionally biased region" description="Basic and acidic residues" evidence="10">
    <location>
        <begin position="1231"/>
        <end position="1242"/>
    </location>
</feature>
<dbReference type="InterPro" id="IPR028925">
    <property type="entry name" value="RRM_DME"/>
</dbReference>
<comment type="similarity">
    <text evidence="3">Belongs to the DNA glycosylase family. DEMETER subfamily.</text>
</comment>
<comment type="cofactor">
    <cofactor evidence="1">
        <name>[4Fe-4S] cluster</name>
        <dbReference type="ChEBI" id="CHEBI:49883"/>
    </cofactor>
</comment>
<dbReference type="GO" id="GO:0005634">
    <property type="term" value="C:nucleus"/>
    <property type="evidence" value="ECO:0007669"/>
    <property type="project" value="UniProtKB-SubCell"/>
</dbReference>
<feature type="region of interest" description="Disordered" evidence="10">
    <location>
        <begin position="17"/>
        <end position="36"/>
    </location>
</feature>
<dbReference type="CDD" id="cd00056">
    <property type="entry name" value="ENDO3c"/>
    <property type="match status" value="1"/>
</dbReference>
<comment type="subcellular location">
    <subcellularLocation>
        <location evidence="2">Nucleus</location>
    </subcellularLocation>
</comment>
<dbReference type="GO" id="GO:0051539">
    <property type="term" value="F:4 iron, 4 sulfur cluster binding"/>
    <property type="evidence" value="ECO:0007669"/>
    <property type="project" value="UniProtKB-KW"/>
</dbReference>
<dbReference type="InterPro" id="IPR011257">
    <property type="entry name" value="DNA_glycosylase"/>
</dbReference>
<evidence type="ECO:0000256" key="9">
    <source>
        <dbReference type="ARBA" id="ARBA00023242"/>
    </source>
</evidence>
<name>A0A8S0UGZ9_OLEEU</name>
<dbReference type="GO" id="GO:0003677">
    <property type="term" value="F:DNA binding"/>
    <property type="evidence" value="ECO:0007669"/>
    <property type="project" value="UniProtKB-KW"/>
</dbReference>
<evidence type="ECO:0000256" key="6">
    <source>
        <dbReference type="ARBA" id="ARBA00023004"/>
    </source>
</evidence>
<evidence type="ECO:0000256" key="4">
    <source>
        <dbReference type="ARBA" id="ARBA00022485"/>
    </source>
</evidence>
<dbReference type="InterPro" id="IPR003265">
    <property type="entry name" value="HhH-GPD_domain"/>
</dbReference>
<dbReference type="FunFam" id="1.10.1670.10:FF:000004">
    <property type="entry name" value="DNA glycosylase/AP lyase ROS1"/>
    <property type="match status" value="1"/>
</dbReference>
<dbReference type="Pfam" id="PF15628">
    <property type="entry name" value="RRM_DME"/>
    <property type="match status" value="1"/>
</dbReference>
<comment type="caution">
    <text evidence="12">The sequence shown here is derived from an EMBL/GenBank/DDBJ whole genome shotgun (WGS) entry which is preliminary data.</text>
</comment>
<dbReference type="InterPro" id="IPR003651">
    <property type="entry name" value="Endonuclease3_FeS-loop_motif"/>
</dbReference>
<evidence type="ECO:0000259" key="11">
    <source>
        <dbReference type="SMART" id="SM00478"/>
    </source>
</evidence>
<keyword evidence="13" id="KW-1185">Reference proteome</keyword>
<feature type="compositionally biased region" description="Basic and acidic residues" evidence="10">
    <location>
        <begin position="353"/>
        <end position="363"/>
    </location>
</feature>
<dbReference type="GO" id="GO:0035514">
    <property type="term" value="F:DNA demethylase activity"/>
    <property type="evidence" value="ECO:0007669"/>
    <property type="project" value="InterPro"/>
</dbReference>
<dbReference type="InterPro" id="IPR044811">
    <property type="entry name" value="DME/ROS1"/>
</dbReference>
<evidence type="ECO:0000256" key="7">
    <source>
        <dbReference type="ARBA" id="ARBA00023014"/>
    </source>
</evidence>
<dbReference type="Gramene" id="OE9A071632T1">
    <property type="protein sequence ID" value="OE9A071632C1"/>
    <property type="gene ID" value="OE9A071632"/>
</dbReference>
<feature type="domain" description="HhH-GPD" evidence="11">
    <location>
        <begin position="1402"/>
        <end position="1544"/>
    </location>
</feature>
<dbReference type="InterPro" id="IPR023170">
    <property type="entry name" value="HhH_base_excis_C"/>
</dbReference>
<dbReference type="Proteomes" id="UP000594638">
    <property type="component" value="Unassembled WGS sequence"/>
</dbReference>
<feature type="compositionally biased region" description="Basic residues" evidence="10">
    <location>
        <begin position="372"/>
        <end position="384"/>
    </location>
</feature>
<dbReference type="GO" id="GO:0003906">
    <property type="term" value="F:DNA-(apurinic or apyrimidinic site) endonuclease activity"/>
    <property type="evidence" value="ECO:0007669"/>
    <property type="project" value="UniProtKB-ARBA"/>
</dbReference>
<dbReference type="EMBL" id="CACTIH010007500">
    <property type="protein sequence ID" value="CAA3014677.1"/>
    <property type="molecule type" value="Genomic_DNA"/>
</dbReference>
<feature type="compositionally biased region" description="Basic residues" evidence="10">
    <location>
        <begin position="23"/>
        <end position="33"/>
    </location>
</feature>
<dbReference type="PANTHER" id="PTHR46213">
    <property type="entry name" value="TRANSCRIPTIONAL ACTIVATOR DEMETER"/>
    <property type="match status" value="1"/>
</dbReference>
<protein>
    <submittedName>
        <fullName evidence="12">ROS1-like isoform X1</fullName>
    </submittedName>
</protein>
<keyword evidence="4" id="KW-0004">4Fe-4S</keyword>
<dbReference type="SUPFAM" id="SSF48150">
    <property type="entry name" value="DNA-glycosylase"/>
    <property type="match status" value="1"/>
</dbReference>
<dbReference type="SMART" id="SM00478">
    <property type="entry name" value="ENDO3c"/>
    <property type="match status" value="1"/>
</dbReference>
<keyword evidence="5" id="KW-0479">Metal-binding</keyword>
<dbReference type="GO" id="GO:0006284">
    <property type="term" value="P:base-excision repair"/>
    <property type="evidence" value="ECO:0007669"/>
    <property type="project" value="InterPro"/>
</dbReference>
<evidence type="ECO:0000256" key="10">
    <source>
        <dbReference type="SAM" id="MobiDB-lite"/>
    </source>
</evidence>
<dbReference type="Gene3D" id="1.10.1670.10">
    <property type="entry name" value="Helix-hairpin-Helix base-excision DNA repair enzymes (C-terminal)"/>
    <property type="match status" value="1"/>
</dbReference>
<evidence type="ECO:0000256" key="1">
    <source>
        <dbReference type="ARBA" id="ARBA00001966"/>
    </source>
</evidence>
<dbReference type="GO" id="GO:0019104">
    <property type="term" value="F:DNA N-glycosylase activity"/>
    <property type="evidence" value="ECO:0007669"/>
    <property type="project" value="InterPro"/>
</dbReference>
<dbReference type="InterPro" id="IPR028924">
    <property type="entry name" value="Perm-CXXC"/>
</dbReference>
<gene>
    <name evidence="12" type="ORF">OLEA9_A071632</name>
</gene>
<feature type="compositionally biased region" description="Basic and acidic residues" evidence="10">
    <location>
        <begin position="398"/>
        <end position="409"/>
    </location>
</feature>
<evidence type="ECO:0000256" key="2">
    <source>
        <dbReference type="ARBA" id="ARBA00004123"/>
    </source>
</evidence>
<keyword evidence="6" id="KW-0408">Iron</keyword>
<keyword evidence="8" id="KW-0238">DNA-binding</keyword>
<keyword evidence="7" id="KW-0411">Iron-sulfur</keyword>
<accession>A0A8S0UGZ9</accession>
<feature type="compositionally biased region" description="Polar residues" evidence="10">
    <location>
        <begin position="388"/>
        <end position="397"/>
    </location>
</feature>
<evidence type="ECO:0000256" key="5">
    <source>
        <dbReference type="ARBA" id="ARBA00022723"/>
    </source>
</evidence>
<evidence type="ECO:0000256" key="3">
    <source>
        <dbReference type="ARBA" id="ARBA00005646"/>
    </source>
</evidence>
<dbReference type="GO" id="GO:0141166">
    <property type="term" value="P:chromosomal 5-methylcytosine DNA demethylation pathway"/>
    <property type="evidence" value="ECO:0007669"/>
    <property type="project" value="InterPro"/>
</dbReference>
<keyword evidence="9" id="KW-0539">Nucleus</keyword>
<reference evidence="12 13" key="1">
    <citation type="submission" date="2019-12" db="EMBL/GenBank/DDBJ databases">
        <authorList>
            <person name="Alioto T."/>
            <person name="Alioto T."/>
            <person name="Gomez Garrido J."/>
        </authorList>
    </citation>
    <scope>NUCLEOTIDE SEQUENCE [LARGE SCALE GENOMIC DNA]</scope>
</reference>
<organism evidence="12 13">
    <name type="scientific">Olea europaea subsp. europaea</name>
    <dbReference type="NCBI Taxonomy" id="158383"/>
    <lineage>
        <taxon>Eukaryota</taxon>
        <taxon>Viridiplantae</taxon>
        <taxon>Streptophyta</taxon>
        <taxon>Embryophyta</taxon>
        <taxon>Tracheophyta</taxon>
        <taxon>Spermatophyta</taxon>
        <taxon>Magnoliopsida</taxon>
        <taxon>eudicotyledons</taxon>
        <taxon>Gunneridae</taxon>
        <taxon>Pentapetalae</taxon>
        <taxon>asterids</taxon>
        <taxon>lamiids</taxon>
        <taxon>Lamiales</taxon>
        <taxon>Oleaceae</taxon>
        <taxon>Oleeae</taxon>
        <taxon>Olea</taxon>
    </lineage>
</organism>
<feature type="region of interest" description="Disordered" evidence="10">
    <location>
        <begin position="352"/>
        <end position="412"/>
    </location>
</feature>
<evidence type="ECO:0000256" key="8">
    <source>
        <dbReference type="ARBA" id="ARBA00023125"/>
    </source>
</evidence>
<feature type="compositionally biased region" description="Polar residues" evidence="10">
    <location>
        <begin position="1203"/>
        <end position="1214"/>
    </location>
</feature>
<dbReference type="OrthoDB" id="5607at2759"/>
<sequence>MSANRVDGEEKLQKSVFPVNYSKGKRSGKRKRGNGKDTIFTGFKNYQVDDKQQGLISELKDFQMGCSWAPPTPVKPGLTRPQPICTEWQDNQAFQANRLQSQKFSLVNRIGQAEFDPTRVSEAFLREALTHIAAYCDSTNAVSVRGDFDIPGASVDKFQVNRNDLCTYKFISDEDMRSNVSFRKLLARAHATGTTAAENASLQTAFNTTKNSFVPIFHTKIDGRQYTITSENNSLVNSAVESNNIPNITTGGSCVNSMPFFDLNLPSITEDATSIEVASSQFALITPEKTIREDDRQQLSMPNLSINEKLGIKDVQHKETSIKRVELEGFHQNKEQPQLVADLLYETMSTQLEENHKPDKEGTEDVDLIKTPQRKPRRKKHRPKVIIESQSQITPTSRVERPSDFQETTKRKRKYVRRKGVNNLTAATSFEREINRTDTITNPSSAKETTNSKRKYVRRGVYKPAANTFDEEACETIDPKPVRQTRNSCRRSLKFDFEGQMKDESNLDMETGAQNFNAEDQSGSTMQCRQGREEMKKTGVSIAYDLACPLKQVLEGHYSTSSPHAKTDTLLDKSTLVDLKICTRGKCQIVFSDFTHEKEGNTVQITTNSDSQLTPKSPNDLDCSSSTWLMQERDLKRQHIGTTVVAESCRSNSTETFQNSLQAYSAIFRQNAYNYDCTPGIHFPEMYETKKIEKGHNSVISSMHTVIDSENRAIAALDFTQNEQQNLEFLSTLGPTERLEKKRSKETSPVSNLGSLLEMCKQVLGLGSPGHGATTSKTADISAKMTTKKRSKRKLNINSTLKNIHSHHQLVTRSMGSPLAKTWMSKSPLDAIIEQCNILDLNAVSSQDAAREHNAYMAYLNYREQYALVPYQGNGALVPFDGSFYLGKRCHLRPEVDLDDETDRVWKLLLENINSEGIDGTDEEKEKWWEEERRVFHGRADSFIAHMHLVQGDRRFSPWKGSVLDSVIGVFLTQNVSDHLSSSAFMSLAARFPFEPESDQGQSYQDVESIIAEEPEVHDLVPDDTIQWNKVLNEPTCSKNSKMLLDSDYNDIREVVNSVKSSGNCFDGSIPKDNLSGQLSGFPKNGPDASLESTVNKSTGFVGDERNLDDMLSSQNSAIHSQHSADSIIALTSERTESCSVSTLEAEPPAGSKPNTNSIICSTSYVKLSRMVQTILHGDNNQGNENKLSNMDRQIDSVIMVPDSQNQNENQSDITRSKPALHLTPSSGEQKAGHFDLPRKNGESLNTANAKELCEMELSGSSAESATQGTMQKFLTISCEVPKFCSEKAHSSNHLMDVNQKIAENPTGKLESQFLFQKNNYKMQDVSNITIFEQSLMDITGSSNIDNSRTSKHKEVDSNLKAPGKIAIERKANGGKLRKEKHNPVDWDSLRKQAQECCRRRERTTNTMDSVDWDAVRCADVNEIAHTIKERGMNNVLAGRIKDFLNRVVRDHGSIDLEWLRDIPPDKAKEYLLSIRGLGLKSVECVQLLTLHHLAFPVDTNVGRIAVRLGWVPLQPLPESLQLHLLELYPVLETIQKYMWPRLCKLDQRTLYELHYQMITFGKVFCTKSNPNCNACPMRGECRHFASAFASARLALPAPEEKTTVSAIENNAYNQNSVKIINSLRLPLSQANQLESYTEVSNSEPIIATPEPIIEVPATPPDQTQVTEFDIEDNFEDHDIPTIQLNMEDYELPDSHEFDIEDNFEDHDDIPTIQLNMEEFTQNLQEIMQKQMELEEGDMSKAPVALTPEAASIPMPKLKNVNRLRTEHQVYELPDSHPLLQSMDKREADDPCSYLLAIWTPGETADSIQPPDRYCSSQESGSMCADETCFSCNSICEENSQTVRGTLLIPCRTAMRGSFPLNGTYFQVNEVFADHESSLNPINVPRDWLWNLPRRTVYFGTSVPTIFKGLSTEGIQYCFWRGFVCVRGFDRKTRALRPLIARLHFPARLCRNSNGRPGIRTLFFTVQKEMKSAYRIHIMKGNRLCRMKSEYSCSNKKHFVSVDIEAEIE</sequence>
<dbReference type="GO" id="GO:0046872">
    <property type="term" value="F:metal ion binding"/>
    <property type="evidence" value="ECO:0007669"/>
    <property type="project" value="UniProtKB-KW"/>
</dbReference>
<dbReference type="PANTHER" id="PTHR46213:SF13">
    <property type="entry name" value="DEMETER-LIKE PROTEIN 2-RELATED"/>
    <property type="match status" value="1"/>
</dbReference>
<proteinExistence type="inferred from homology"/>
<evidence type="ECO:0000313" key="12">
    <source>
        <dbReference type="EMBL" id="CAA3014677.1"/>
    </source>
</evidence>
<evidence type="ECO:0000313" key="13">
    <source>
        <dbReference type="Proteomes" id="UP000594638"/>
    </source>
</evidence>